<dbReference type="InterPro" id="IPR023198">
    <property type="entry name" value="PGP-like_dom2"/>
</dbReference>
<dbReference type="EMBL" id="AHMM02000015">
    <property type="protein sequence ID" value="EQA37846.1"/>
    <property type="molecule type" value="Genomic_DNA"/>
</dbReference>
<dbReference type="Proteomes" id="UP000018719">
    <property type="component" value="Unassembled WGS sequence"/>
</dbReference>
<dbReference type="InterPro" id="IPR023214">
    <property type="entry name" value="HAD_sf"/>
</dbReference>
<name>V6HCY4_9LEPT</name>
<dbReference type="PANTHER" id="PTHR43434:SF1">
    <property type="entry name" value="PHOSPHOGLYCOLATE PHOSPHATASE"/>
    <property type="match status" value="1"/>
</dbReference>
<dbReference type="InterPro" id="IPR050155">
    <property type="entry name" value="HAD-like_hydrolase_sf"/>
</dbReference>
<comment type="caution">
    <text evidence="5">The sequence shown here is derived from an EMBL/GenBank/DDBJ whole genome shotgun (WGS) entry which is preliminary data.</text>
</comment>
<evidence type="ECO:0000256" key="2">
    <source>
        <dbReference type="ARBA" id="ARBA00004818"/>
    </source>
</evidence>
<evidence type="ECO:0000313" key="6">
    <source>
        <dbReference type="Proteomes" id="UP000018719"/>
    </source>
</evidence>
<dbReference type="Gene3D" id="3.40.50.1000">
    <property type="entry name" value="HAD superfamily/HAD-like"/>
    <property type="match status" value="1"/>
</dbReference>
<dbReference type="SFLD" id="SFLDS00003">
    <property type="entry name" value="Haloacid_Dehalogenase"/>
    <property type="match status" value="1"/>
</dbReference>
<evidence type="ECO:0000256" key="1">
    <source>
        <dbReference type="ARBA" id="ARBA00000830"/>
    </source>
</evidence>
<dbReference type="GO" id="GO:0008967">
    <property type="term" value="F:phosphoglycolate phosphatase activity"/>
    <property type="evidence" value="ECO:0007669"/>
    <property type="project" value="UniProtKB-EC"/>
</dbReference>
<dbReference type="GO" id="GO:0005829">
    <property type="term" value="C:cytosol"/>
    <property type="evidence" value="ECO:0007669"/>
    <property type="project" value="TreeGrafter"/>
</dbReference>
<accession>V6HCY4</accession>
<comment type="similarity">
    <text evidence="3">Belongs to the HAD-like hydrolase superfamily. CbbY/CbbZ/Gph/YieH family.</text>
</comment>
<dbReference type="GO" id="GO:0006281">
    <property type="term" value="P:DNA repair"/>
    <property type="evidence" value="ECO:0007669"/>
    <property type="project" value="TreeGrafter"/>
</dbReference>
<dbReference type="InterPro" id="IPR041492">
    <property type="entry name" value="HAD_2"/>
</dbReference>
<dbReference type="EC" id="3.1.3.18" evidence="4"/>
<comment type="pathway">
    <text evidence="2">Organic acid metabolism; glycolate biosynthesis; glycolate from 2-phosphoglycolate: step 1/1.</text>
</comment>
<dbReference type="InterPro" id="IPR036412">
    <property type="entry name" value="HAD-like_sf"/>
</dbReference>
<dbReference type="AlphaFoldDB" id="V6HCY4"/>
<evidence type="ECO:0000313" key="5">
    <source>
        <dbReference type="EMBL" id="EQA37846.1"/>
    </source>
</evidence>
<keyword evidence="5" id="KW-0378">Hydrolase</keyword>
<dbReference type="STRING" id="1049790.LEP1GSC047_4118"/>
<dbReference type="Pfam" id="PF13419">
    <property type="entry name" value="HAD_2"/>
    <property type="match status" value="1"/>
</dbReference>
<organism evidence="5 6">
    <name type="scientific">Leptospira inadai serovar Lyme str. 10</name>
    <dbReference type="NCBI Taxonomy" id="1049790"/>
    <lineage>
        <taxon>Bacteria</taxon>
        <taxon>Pseudomonadati</taxon>
        <taxon>Spirochaetota</taxon>
        <taxon>Spirochaetia</taxon>
        <taxon>Leptospirales</taxon>
        <taxon>Leptospiraceae</taxon>
        <taxon>Leptospira</taxon>
    </lineage>
</organism>
<dbReference type="SUPFAM" id="SSF56784">
    <property type="entry name" value="HAD-like"/>
    <property type="match status" value="1"/>
</dbReference>
<comment type="catalytic activity">
    <reaction evidence="1">
        <text>2-phosphoglycolate + H2O = glycolate + phosphate</text>
        <dbReference type="Rhea" id="RHEA:14369"/>
        <dbReference type="ChEBI" id="CHEBI:15377"/>
        <dbReference type="ChEBI" id="CHEBI:29805"/>
        <dbReference type="ChEBI" id="CHEBI:43474"/>
        <dbReference type="ChEBI" id="CHEBI:58033"/>
        <dbReference type="EC" id="3.1.3.18"/>
    </reaction>
</comment>
<dbReference type="PANTHER" id="PTHR43434">
    <property type="entry name" value="PHOSPHOGLYCOLATE PHOSPHATASE"/>
    <property type="match status" value="1"/>
</dbReference>
<dbReference type="SFLD" id="SFLDG01129">
    <property type="entry name" value="C1.5:_HAD__Beta-PGM__Phosphata"/>
    <property type="match status" value="1"/>
</dbReference>
<protein>
    <recommendedName>
        <fullName evidence="4">phosphoglycolate phosphatase</fullName>
        <ecNumber evidence="4">3.1.3.18</ecNumber>
    </recommendedName>
</protein>
<reference evidence="5 6" key="1">
    <citation type="submission" date="2013-05" db="EMBL/GenBank/DDBJ databases">
        <authorList>
            <person name="Harkins D.M."/>
            <person name="Durkin A.S."/>
            <person name="Brinkac L.M."/>
            <person name="Haft D.H."/>
            <person name="Selengut J.D."/>
            <person name="Sanka R."/>
            <person name="DePew J."/>
            <person name="Purushe J."/>
            <person name="Hartskeerl R.A."/>
            <person name="Ahmed A."/>
            <person name="van der Linden H."/>
            <person name="Goris M.G.A."/>
            <person name="Vinetz J.M."/>
            <person name="Sutton G.G."/>
            <person name="Nierman W.C."/>
            <person name="Fouts D.E."/>
        </authorList>
    </citation>
    <scope>NUCLEOTIDE SEQUENCE [LARGE SCALE GENOMIC DNA]</scope>
    <source>
        <strain evidence="5 6">10</strain>
    </source>
</reference>
<dbReference type="Gene3D" id="1.10.150.240">
    <property type="entry name" value="Putative phosphatase, domain 2"/>
    <property type="match status" value="1"/>
</dbReference>
<gene>
    <name evidence="5" type="ORF">LEP1GSC047_4118</name>
</gene>
<evidence type="ECO:0000256" key="3">
    <source>
        <dbReference type="ARBA" id="ARBA00006171"/>
    </source>
</evidence>
<sequence length="245" mass="27594">MENQAKEKRDAVKFRRKTMTLSMNWNPKSVSALAFDVDGTLFSSEGIILETYAEAIRRFSLSSGIPLDVPDREKIMLEIGKPVKTIFLNLVPQLTESERDQISDSVLRLLVEKIRSGEGEFYPKVLETVSSLKQKGYRILAASNGRRPYVETILDVSGILPLFDPILILDNISLKSKADLVSKYLIDYDLTPEALLMIGDRSSDYEAARKNRCPFAFCAYGHAPVGEIPDWEVSLAQLQDLDKIF</sequence>
<evidence type="ECO:0000256" key="4">
    <source>
        <dbReference type="ARBA" id="ARBA00013078"/>
    </source>
</evidence>
<proteinExistence type="inferred from homology"/>